<dbReference type="PANTHER" id="PTHR47199">
    <property type="entry name" value="PHOTOSYSTEM II STABILITY/ASSEMBLY FACTOR HCF136, CHLOROPLASTIC"/>
    <property type="match status" value="1"/>
</dbReference>
<dbReference type="Gene3D" id="2.130.10.10">
    <property type="entry name" value="YVTN repeat-like/Quinoprotein amine dehydrogenase"/>
    <property type="match status" value="2"/>
</dbReference>
<evidence type="ECO:0000256" key="2">
    <source>
        <dbReference type="SAM" id="SignalP"/>
    </source>
</evidence>
<organism evidence="3 4">
    <name type="scientific">Cohnella fermenti</name>
    <dbReference type="NCBI Taxonomy" id="2565925"/>
    <lineage>
        <taxon>Bacteria</taxon>
        <taxon>Bacillati</taxon>
        <taxon>Bacillota</taxon>
        <taxon>Bacilli</taxon>
        <taxon>Bacillales</taxon>
        <taxon>Paenibacillaceae</taxon>
        <taxon>Cohnella</taxon>
    </lineage>
</organism>
<accession>A0A4S4BM33</accession>
<keyword evidence="4" id="KW-1185">Reference proteome</keyword>
<protein>
    <submittedName>
        <fullName evidence="3">Exo-alpha-sialidase</fullName>
    </submittedName>
</protein>
<reference evidence="3 4" key="1">
    <citation type="submission" date="2019-04" db="EMBL/GenBank/DDBJ databases">
        <title>Cohnella sp. nov. isolated from preserved vegetables.</title>
        <authorList>
            <person name="Lin S.-Y."/>
            <person name="Hung M.-H."/>
            <person name="Young C.-C."/>
        </authorList>
    </citation>
    <scope>NUCLEOTIDE SEQUENCE [LARGE SCALE GENOMIC DNA]</scope>
    <source>
        <strain evidence="3 4">CC-MHH1044</strain>
    </source>
</reference>
<dbReference type="InterPro" id="IPR015943">
    <property type="entry name" value="WD40/YVTN_repeat-like_dom_sf"/>
</dbReference>
<gene>
    <name evidence="3" type="ORF">E6C55_29090</name>
</gene>
<dbReference type="CDD" id="cd15482">
    <property type="entry name" value="Sialidase_non-viral"/>
    <property type="match status" value="1"/>
</dbReference>
<dbReference type="PANTHER" id="PTHR47199:SF2">
    <property type="entry name" value="PHOTOSYSTEM II STABILITY_ASSEMBLY FACTOR HCF136, CHLOROPLASTIC"/>
    <property type="match status" value="1"/>
</dbReference>
<feature type="compositionally biased region" description="Polar residues" evidence="1">
    <location>
        <begin position="31"/>
        <end position="42"/>
    </location>
</feature>
<dbReference type="SUPFAM" id="SSF110296">
    <property type="entry name" value="Oligoxyloglucan reducing end-specific cellobiohydrolase"/>
    <property type="match status" value="2"/>
</dbReference>
<dbReference type="OrthoDB" id="2661955at2"/>
<feature type="compositionally biased region" description="Low complexity" evidence="1">
    <location>
        <begin position="43"/>
        <end position="83"/>
    </location>
</feature>
<proteinExistence type="predicted"/>
<dbReference type="EMBL" id="SSOB01000055">
    <property type="protein sequence ID" value="THF73446.1"/>
    <property type="molecule type" value="Genomic_DNA"/>
</dbReference>
<name>A0A4S4BM33_9BACL</name>
<keyword evidence="2" id="KW-0732">Signal</keyword>
<dbReference type="Gene3D" id="2.120.10.10">
    <property type="match status" value="1"/>
</dbReference>
<evidence type="ECO:0000313" key="3">
    <source>
        <dbReference type="EMBL" id="THF73446.1"/>
    </source>
</evidence>
<dbReference type="Proteomes" id="UP000310636">
    <property type="component" value="Unassembled WGS sequence"/>
</dbReference>
<feature type="chain" id="PRO_5039562542" evidence="2">
    <location>
        <begin position="23"/>
        <end position="417"/>
    </location>
</feature>
<dbReference type="AlphaFoldDB" id="A0A4S4BM33"/>
<dbReference type="RefSeq" id="WP_136373347.1">
    <property type="nucleotide sequence ID" value="NZ_SSOB01000055.1"/>
</dbReference>
<dbReference type="Pfam" id="PF02012">
    <property type="entry name" value="BNR"/>
    <property type="match status" value="1"/>
</dbReference>
<evidence type="ECO:0000313" key="4">
    <source>
        <dbReference type="Proteomes" id="UP000310636"/>
    </source>
</evidence>
<comment type="caution">
    <text evidence="3">The sequence shown here is derived from an EMBL/GenBank/DDBJ whole genome shotgun (WGS) entry which is preliminary data.</text>
</comment>
<dbReference type="InterPro" id="IPR002860">
    <property type="entry name" value="BNR_rpt"/>
</dbReference>
<feature type="signal peptide" evidence="2">
    <location>
        <begin position="1"/>
        <end position="22"/>
    </location>
</feature>
<feature type="region of interest" description="Disordered" evidence="1">
    <location>
        <begin position="31"/>
        <end position="87"/>
    </location>
</feature>
<sequence>MIRKVHWSNLGLPLLAASLLFASGCQGSGGNANTTLPSESQTASNSASGSVPSSSPSDTSSSPAASPSSPAEPSSSSAPSSSAGQLPTGAVTALRLANDRIGWAGGDGWIARTDDGGKSWKVQYSQSSPVVQIFALNDRQVWATLDTESSKGLQLIRSTDGGDSWSEAGVVPDNGFLHFRSEKEGFSGSSRTTDGGATWATPREPEGLIGDVYFHDAKNGWAVRKGSGKFEFLHSADDGKTWTVVFTRESEVVPTNAVIRSTGGNDVWIELIGDSGMTQTSYSLFHTSDGGKSWTPVLVKNGAGSGPAPGFTMDDKNKPADGLGTSPGDLYVVDPKTAIAGGQCQACDTPNTLVRTTDGGKSWTAVKDEFPGYGQQLLAATDADHIWLVANDSSEPSALFTSDDGGATWSRVHEFSR</sequence>
<evidence type="ECO:0000256" key="1">
    <source>
        <dbReference type="SAM" id="MobiDB-lite"/>
    </source>
</evidence>
<dbReference type="PROSITE" id="PS51257">
    <property type="entry name" value="PROKAR_LIPOPROTEIN"/>
    <property type="match status" value="1"/>
</dbReference>